<organism evidence="2 3">
    <name type="scientific">Spirochaeta lutea</name>
    <dbReference type="NCBI Taxonomy" id="1480694"/>
    <lineage>
        <taxon>Bacteria</taxon>
        <taxon>Pseudomonadati</taxon>
        <taxon>Spirochaetota</taxon>
        <taxon>Spirochaetia</taxon>
        <taxon>Spirochaetales</taxon>
        <taxon>Spirochaetaceae</taxon>
        <taxon>Spirochaeta</taxon>
    </lineage>
</organism>
<dbReference type="OrthoDB" id="487863at2"/>
<evidence type="ECO:0000313" key="2">
    <source>
        <dbReference type="EMBL" id="KGE72701.1"/>
    </source>
</evidence>
<proteinExistence type="predicted"/>
<dbReference type="InterPro" id="IPR009081">
    <property type="entry name" value="PP-bd_ACP"/>
</dbReference>
<name>A0A098QYU0_9SPIO</name>
<dbReference type="eggNOG" id="COG0236">
    <property type="taxonomic scope" value="Bacteria"/>
</dbReference>
<evidence type="ECO:0000259" key="1">
    <source>
        <dbReference type="PROSITE" id="PS50075"/>
    </source>
</evidence>
<dbReference type="SUPFAM" id="SSF47336">
    <property type="entry name" value="ACP-like"/>
    <property type="match status" value="1"/>
</dbReference>
<feature type="domain" description="Carrier" evidence="1">
    <location>
        <begin position="5"/>
        <end position="79"/>
    </location>
</feature>
<keyword evidence="3" id="KW-1185">Reference proteome</keyword>
<dbReference type="Pfam" id="PF00550">
    <property type="entry name" value="PP-binding"/>
    <property type="match status" value="1"/>
</dbReference>
<dbReference type="RefSeq" id="WP_037546970.1">
    <property type="nucleotide sequence ID" value="NZ_JNUP01000049.1"/>
</dbReference>
<dbReference type="AlphaFoldDB" id="A0A098QYU0"/>
<protein>
    <submittedName>
        <fullName evidence="2">Acyl carrier protein</fullName>
    </submittedName>
</protein>
<reference evidence="2 3" key="1">
    <citation type="submission" date="2014-05" db="EMBL/GenBank/DDBJ databases">
        <title>De novo Genome Sequence of Spirocheata sp.</title>
        <authorList>
            <person name="Shivani Y."/>
            <person name="Subhash Y."/>
            <person name="Tushar L."/>
            <person name="Sasikala C."/>
            <person name="Ramana C.V."/>
        </authorList>
    </citation>
    <scope>NUCLEOTIDE SEQUENCE [LARGE SCALE GENOMIC DNA]</scope>
    <source>
        <strain evidence="2 3">JC230</strain>
    </source>
</reference>
<dbReference type="Gene3D" id="1.10.1200.10">
    <property type="entry name" value="ACP-like"/>
    <property type="match status" value="1"/>
</dbReference>
<dbReference type="Proteomes" id="UP000029692">
    <property type="component" value="Unassembled WGS sequence"/>
</dbReference>
<accession>A0A098QYU0</accession>
<sequence length="82" mass="9143">MTKAEVIEVIKKNIVENLDDVELDEIDVTKSMKDYGANSLDIIEVVSCSMRDLDIKIPRSELADIGDIDGLAEKFMQNIGDN</sequence>
<dbReference type="STRING" id="1480694.DC28_06550"/>
<dbReference type="InterPro" id="IPR036736">
    <property type="entry name" value="ACP-like_sf"/>
</dbReference>
<comment type="caution">
    <text evidence="2">The sequence shown here is derived from an EMBL/GenBank/DDBJ whole genome shotgun (WGS) entry which is preliminary data.</text>
</comment>
<dbReference type="PROSITE" id="PS50075">
    <property type="entry name" value="CARRIER"/>
    <property type="match status" value="1"/>
</dbReference>
<gene>
    <name evidence="2" type="ORF">DC28_06550</name>
</gene>
<dbReference type="EMBL" id="JNUP01000049">
    <property type="protein sequence ID" value="KGE72701.1"/>
    <property type="molecule type" value="Genomic_DNA"/>
</dbReference>
<evidence type="ECO:0000313" key="3">
    <source>
        <dbReference type="Proteomes" id="UP000029692"/>
    </source>
</evidence>